<proteinExistence type="predicted"/>
<evidence type="ECO:0000313" key="3">
    <source>
        <dbReference type="EMBL" id="HIQ79777.1"/>
    </source>
</evidence>
<gene>
    <name evidence="3" type="ORF">IAD32_00640</name>
</gene>
<comment type="caution">
    <text evidence="3">The sequence shown here is derived from an EMBL/GenBank/DDBJ whole genome shotgun (WGS) entry which is preliminary data.</text>
</comment>
<dbReference type="AlphaFoldDB" id="A0A9D1CTE4"/>
<name>A0A9D1CTE4_9FIRM</name>
<protein>
    <submittedName>
        <fullName evidence="3">Uncharacterized protein</fullName>
    </submittedName>
</protein>
<accession>A0A9D1CTE4</accession>
<sequence length="118" mass="13430">MENERYDNIEYESDWQTVQTVTAKPAKTSIYRGNDEMYIDHEEEESDGQKEQPKTKKERTPQSGTQLLIKFQLVICILAAVAAFALKAFGGELYEMVGGWYNSQINASLVITDVVNLF</sequence>
<keyword evidence="2" id="KW-1133">Transmembrane helix</keyword>
<feature type="transmembrane region" description="Helical" evidence="2">
    <location>
        <begin position="67"/>
        <end position="86"/>
    </location>
</feature>
<evidence type="ECO:0000256" key="1">
    <source>
        <dbReference type="SAM" id="MobiDB-lite"/>
    </source>
</evidence>
<keyword evidence="2" id="KW-0812">Transmembrane</keyword>
<organism evidence="3 4">
    <name type="scientific">Candidatus Scatavimonas merdigallinarum</name>
    <dbReference type="NCBI Taxonomy" id="2840914"/>
    <lineage>
        <taxon>Bacteria</taxon>
        <taxon>Bacillati</taxon>
        <taxon>Bacillota</taxon>
        <taxon>Clostridia</taxon>
        <taxon>Eubacteriales</taxon>
        <taxon>Oscillospiraceae</taxon>
        <taxon>Oscillospiraceae incertae sedis</taxon>
        <taxon>Candidatus Scatavimonas</taxon>
    </lineage>
</organism>
<dbReference type="Proteomes" id="UP000886787">
    <property type="component" value="Unassembled WGS sequence"/>
</dbReference>
<reference evidence="3" key="1">
    <citation type="submission" date="2020-10" db="EMBL/GenBank/DDBJ databases">
        <authorList>
            <person name="Gilroy R."/>
        </authorList>
    </citation>
    <scope>NUCLEOTIDE SEQUENCE</scope>
    <source>
        <strain evidence="3">ChiSjej1B19-3389</strain>
    </source>
</reference>
<feature type="region of interest" description="Disordered" evidence="1">
    <location>
        <begin position="32"/>
        <end position="62"/>
    </location>
</feature>
<reference evidence="3" key="2">
    <citation type="journal article" date="2021" name="PeerJ">
        <title>Extensive microbial diversity within the chicken gut microbiome revealed by metagenomics and culture.</title>
        <authorList>
            <person name="Gilroy R."/>
            <person name="Ravi A."/>
            <person name="Getino M."/>
            <person name="Pursley I."/>
            <person name="Horton D.L."/>
            <person name="Alikhan N.F."/>
            <person name="Baker D."/>
            <person name="Gharbi K."/>
            <person name="Hall N."/>
            <person name="Watson M."/>
            <person name="Adriaenssens E.M."/>
            <person name="Foster-Nyarko E."/>
            <person name="Jarju S."/>
            <person name="Secka A."/>
            <person name="Antonio M."/>
            <person name="Oren A."/>
            <person name="Chaudhuri R.R."/>
            <person name="La Ragione R."/>
            <person name="Hildebrand F."/>
            <person name="Pallen M.J."/>
        </authorList>
    </citation>
    <scope>NUCLEOTIDE SEQUENCE</scope>
    <source>
        <strain evidence="3">ChiSjej1B19-3389</strain>
    </source>
</reference>
<keyword evidence="2" id="KW-0472">Membrane</keyword>
<evidence type="ECO:0000256" key="2">
    <source>
        <dbReference type="SAM" id="Phobius"/>
    </source>
</evidence>
<evidence type="ECO:0000313" key="4">
    <source>
        <dbReference type="Proteomes" id="UP000886787"/>
    </source>
</evidence>
<feature type="compositionally biased region" description="Basic and acidic residues" evidence="1">
    <location>
        <begin position="47"/>
        <end position="60"/>
    </location>
</feature>
<dbReference type="EMBL" id="DVFW01000004">
    <property type="protein sequence ID" value="HIQ79777.1"/>
    <property type="molecule type" value="Genomic_DNA"/>
</dbReference>